<dbReference type="Proteomes" id="UP000694395">
    <property type="component" value="Chromosome 6"/>
</dbReference>
<dbReference type="Pfam" id="PF15384">
    <property type="entry name" value="PAXX"/>
    <property type="match status" value="1"/>
</dbReference>
<evidence type="ECO:0000313" key="4">
    <source>
        <dbReference type="Proteomes" id="UP000193380"/>
    </source>
</evidence>
<dbReference type="GO" id="GO:0060090">
    <property type="term" value="F:molecular adaptor activity"/>
    <property type="evidence" value="ECO:0007669"/>
    <property type="project" value="TreeGrafter"/>
</dbReference>
<reference evidence="2" key="2">
    <citation type="submission" date="2014-03" db="EMBL/GenBank/DDBJ databases">
        <authorList>
            <person name="Genoscope - CEA"/>
        </authorList>
    </citation>
    <scope>NUCLEOTIDE SEQUENCE</scope>
</reference>
<organism evidence="2 4">
    <name type="scientific">Oncorhynchus mykiss</name>
    <name type="common">Rainbow trout</name>
    <name type="synonym">Salmo gairdneri</name>
    <dbReference type="NCBI Taxonomy" id="8022"/>
    <lineage>
        <taxon>Eukaryota</taxon>
        <taxon>Metazoa</taxon>
        <taxon>Chordata</taxon>
        <taxon>Craniata</taxon>
        <taxon>Vertebrata</taxon>
        <taxon>Euteleostomi</taxon>
        <taxon>Actinopterygii</taxon>
        <taxon>Neopterygii</taxon>
        <taxon>Teleostei</taxon>
        <taxon>Protacanthopterygii</taxon>
        <taxon>Salmoniformes</taxon>
        <taxon>Salmonidae</taxon>
        <taxon>Salmoninae</taxon>
        <taxon>Oncorhynchus</taxon>
    </lineage>
</organism>
<dbReference type="KEGG" id="omy:110525985"/>
<dbReference type="GO" id="GO:0035861">
    <property type="term" value="C:site of double-strand break"/>
    <property type="evidence" value="ECO:0007669"/>
    <property type="project" value="TreeGrafter"/>
</dbReference>
<dbReference type="EMBL" id="FR904605">
    <property type="protein sequence ID" value="CDQ67962.1"/>
    <property type="molecule type" value="Genomic_DNA"/>
</dbReference>
<keyword evidence="5" id="KW-1185">Reference proteome</keyword>
<dbReference type="PaxDb" id="8022-A0A060WLN3"/>
<evidence type="ECO:0000313" key="3">
    <source>
        <dbReference type="Ensembl" id="ENSOMYP00000046061.2"/>
    </source>
</evidence>
<evidence type="ECO:0000313" key="2">
    <source>
        <dbReference type="EMBL" id="CDQ67962.1"/>
    </source>
</evidence>
<evidence type="ECO:0000256" key="1">
    <source>
        <dbReference type="SAM" id="MobiDB-lite"/>
    </source>
</evidence>
<dbReference type="Ensembl" id="ENSOMYT00000050115.2">
    <property type="protein sequence ID" value="ENSOMYP00000046061.2"/>
    <property type="gene ID" value="ENSOMYG00000021037.2"/>
</dbReference>
<evidence type="ECO:0000313" key="5">
    <source>
        <dbReference type="Proteomes" id="UP000694395"/>
    </source>
</evidence>
<dbReference type="OrthoDB" id="5969703at2759"/>
<dbReference type="GeneID" id="110525985"/>
<dbReference type="Proteomes" id="UP000193380">
    <property type="component" value="Unassembled WGS sequence"/>
</dbReference>
<dbReference type="AlphaFoldDB" id="A0A060WLN3"/>
<name>A0A060WLN3_ONCMY</name>
<dbReference type="PANTHER" id="PTHR28586:SF1">
    <property type="entry name" value="PROTEIN PAXX"/>
    <property type="match status" value="1"/>
</dbReference>
<proteinExistence type="predicted"/>
<evidence type="ECO:0008006" key="6">
    <source>
        <dbReference type="Google" id="ProtNLM"/>
    </source>
</evidence>
<dbReference type="STRING" id="8022.A0A060WLN3"/>
<dbReference type="GO" id="GO:0005634">
    <property type="term" value="C:nucleus"/>
    <property type="evidence" value="ECO:0007669"/>
    <property type="project" value="TreeGrafter"/>
</dbReference>
<sequence length="214" mass="23778">MFPDHQLMPTPTQNMDGNLPLTQSSYCTVVDKKDQSKLICYTHTTSGIFNVGLTNAFDVWSTDFTEETLNQFRQKFALKSTEDYILKIRSACGSGSVSVSVEDTDAVLYLAASPGDLSVTLSRLKEQEAKEVLRELLFRMADSLTHLNNTAGPASFSPGKSPHKRNTDFEPRRHQQSGQTMAVKKRLPGDSLINPGTKRKRQATGVAFDEEDDQ</sequence>
<reference evidence="3" key="4">
    <citation type="submission" date="2025-05" db="UniProtKB">
        <authorList>
            <consortium name="Ensembl"/>
        </authorList>
    </citation>
    <scope>IDENTIFICATION</scope>
</reference>
<dbReference type="InterPro" id="IPR054134">
    <property type="entry name" value="PAXX_N"/>
</dbReference>
<feature type="region of interest" description="Disordered" evidence="1">
    <location>
        <begin position="149"/>
        <end position="214"/>
    </location>
</feature>
<dbReference type="InterPro" id="IPR027873">
    <property type="entry name" value="PAXX"/>
</dbReference>
<dbReference type="CTD" id="286257"/>
<gene>
    <name evidence="3" type="primary">paxx</name>
    <name evidence="2" type="ORF">GSONMT00060178001</name>
</gene>
<dbReference type="PANTHER" id="PTHR28586">
    <property type="entry name" value="PROTEIN PAXX"/>
    <property type="match status" value="1"/>
</dbReference>
<dbReference type="GO" id="GO:0070419">
    <property type="term" value="C:nonhomologous end joining complex"/>
    <property type="evidence" value="ECO:0007669"/>
    <property type="project" value="TreeGrafter"/>
</dbReference>
<dbReference type="GeneTree" id="ENSGT00390000000543"/>
<dbReference type="RefSeq" id="XP_021462214.1">
    <property type="nucleotide sequence ID" value="XM_021606539.2"/>
</dbReference>
<dbReference type="GO" id="GO:0006303">
    <property type="term" value="P:double-strand break repair via nonhomologous end joining"/>
    <property type="evidence" value="ECO:0007669"/>
    <property type="project" value="InterPro"/>
</dbReference>
<reference evidence="2" key="1">
    <citation type="journal article" date="2014" name="Nat. Commun.">
        <title>The rainbow trout genome provides novel insights into evolution after whole-genome duplication in vertebrates.</title>
        <authorList>
            <person name="Berthelot C."/>
            <person name="Brunet F."/>
            <person name="Chalopin D."/>
            <person name="Juanchich A."/>
            <person name="Bernard M."/>
            <person name="Noel B."/>
            <person name="Bento P."/>
            <person name="Da Silva C."/>
            <person name="Labadie K."/>
            <person name="Alberti A."/>
            <person name="Aury J.M."/>
            <person name="Louis A."/>
            <person name="Dehais P."/>
            <person name="Bardou P."/>
            <person name="Montfort J."/>
            <person name="Klopp C."/>
            <person name="Cabau C."/>
            <person name="Gaspin C."/>
            <person name="Thorgaard G.H."/>
            <person name="Boussaha M."/>
            <person name="Quillet E."/>
            <person name="Guyomard R."/>
            <person name="Galiana D."/>
            <person name="Bobe J."/>
            <person name="Volff J.N."/>
            <person name="Genet C."/>
            <person name="Wincker P."/>
            <person name="Jaillon O."/>
            <person name="Roest Crollius H."/>
            <person name="Guiguen Y."/>
        </authorList>
    </citation>
    <scope>NUCLEOTIDE SEQUENCE [LARGE SCALE GENOMIC DNA]</scope>
</reference>
<accession>A0A8C7QZS7</accession>
<reference evidence="3 5" key="3">
    <citation type="submission" date="2020-07" db="EMBL/GenBank/DDBJ databases">
        <title>A long reads based de novo assembly of the rainbow trout Arlee double haploid line genome.</title>
        <authorList>
            <person name="Gao G."/>
            <person name="Palti Y."/>
        </authorList>
    </citation>
    <scope>NUCLEOTIDE SEQUENCE [LARGE SCALE GENOMIC DNA]</scope>
</reference>
<dbReference type="CDD" id="cd22286">
    <property type="entry name" value="HD_PAXX_N"/>
    <property type="match status" value="1"/>
</dbReference>
<protein>
    <recommendedName>
        <fullName evidence="6">PAXX non-homologous end joining factor</fullName>
    </recommendedName>
</protein>
<accession>A0A060WLN3</accession>